<dbReference type="EMBL" id="UINC01005683">
    <property type="protein sequence ID" value="SVA22895.1"/>
    <property type="molecule type" value="Genomic_DNA"/>
</dbReference>
<dbReference type="Gene3D" id="1.20.120.530">
    <property type="entry name" value="GntR ligand-binding domain-like"/>
    <property type="match status" value="1"/>
</dbReference>
<feature type="transmembrane region" description="Helical" evidence="12">
    <location>
        <begin position="69"/>
        <end position="85"/>
    </location>
</feature>
<name>A0A381U3T8_9ZZZZ</name>
<comment type="subcellular location">
    <subcellularLocation>
        <location evidence="1">Cell membrane</location>
        <topology evidence="1">Multi-pass membrane protein</topology>
    </subcellularLocation>
</comment>
<dbReference type="AlphaFoldDB" id="A0A381U3T8"/>
<keyword evidence="8" id="KW-0238">DNA-binding</keyword>
<dbReference type="Pfam" id="PF04290">
    <property type="entry name" value="DctQ"/>
    <property type="match status" value="1"/>
</dbReference>
<evidence type="ECO:0000256" key="12">
    <source>
        <dbReference type="SAM" id="Phobius"/>
    </source>
</evidence>
<evidence type="ECO:0000256" key="11">
    <source>
        <dbReference type="SAM" id="MobiDB-lite"/>
    </source>
</evidence>
<dbReference type="PANTHER" id="PTHR43537">
    <property type="entry name" value="TRANSCRIPTIONAL REGULATOR, GNTR FAMILY"/>
    <property type="match status" value="1"/>
</dbReference>
<feature type="transmembrane region" description="Helical" evidence="12">
    <location>
        <begin position="29"/>
        <end position="49"/>
    </location>
</feature>
<keyword evidence="9 12" id="KW-0472">Membrane</keyword>
<feature type="region of interest" description="Disordered" evidence="11">
    <location>
        <begin position="347"/>
        <end position="387"/>
    </location>
</feature>
<dbReference type="SMART" id="SM00895">
    <property type="entry name" value="FCD"/>
    <property type="match status" value="1"/>
</dbReference>
<evidence type="ECO:0000256" key="5">
    <source>
        <dbReference type="ARBA" id="ARBA00022692"/>
    </source>
</evidence>
<organism evidence="14">
    <name type="scientific">marine metagenome</name>
    <dbReference type="NCBI Taxonomy" id="408172"/>
    <lineage>
        <taxon>unclassified sequences</taxon>
        <taxon>metagenomes</taxon>
        <taxon>ecological metagenomes</taxon>
    </lineage>
</organism>
<keyword evidence="3" id="KW-1003">Cell membrane</keyword>
<evidence type="ECO:0000259" key="13">
    <source>
        <dbReference type="SMART" id="SM00895"/>
    </source>
</evidence>
<dbReference type="InterPro" id="IPR011711">
    <property type="entry name" value="GntR_C"/>
</dbReference>
<evidence type="ECO:0000256" key="9">
    <source>
        <dbReference type="ARBA" id="ARBA00023136"/>
    </source>
</evidence>
<evidence type="ECO:0000256" key="3">
    <source>
        <dbReference type="ARBA" id="ARBA00022475"/>
    </source>
</evidence>
<dbReference type="InterPro" id="IPR055348">
    <property type="entry name" value="DctQ"/>
</dbReference>
<evidence type="ECO:0000256" key="6">
    <source>
        <dbReference type="ARBA" id="ARBA00022989"/>
    </source>
</evidence>
<dbReference type="Pfam" id="PF07729">
    <property type="entry name" value="FCD"/>
    <property type="match status" value="1"/>
</dbReference>
<keyword evidence="4" id="KW-0678">Repressor</keyword>
<dbReference type="SUPFAM" id="SSF48008">
    <property type="entry name" value="GntR ligand-binding domain-like"/>
    <property type="match status" value="1"/>
</dbReference>
<feature type="domain" description="GntR C-terminal" evidence="13">
    <location>
        <begin position="215"/>
        <end position="343"/>
    </location>
</feature>
<dbReference type="PANTHER" id="PTHR43537:SF34">
    <property type="entry name" value="PYRUVATE DEHYDROGENASE COMPLEX REPRESSOR"/>
    <property type="match status" value="1"/>
</dbReference>
<protein>
    <recommendedName>
        <fullName evidence="13">GntR C-terminal domain-containing protein</fullName>
    </recommendedName>
</protein>
<proteinExistence type="predicted"/>
<keyword evidence="5 12" id="KW-0812">Transmembrane</keyword>
<reference evidence="14" key="1">
    <citation type="submission" date="2018-05" db="EMBL/GenBank/DDBJ databases">
        <authorList>
            <person name="Lanie J.A."/>
            <person name="Ng W.-L."/>
            <person name="Kazmierczak K.M."/>
            <person name="Andrzejewski T.M."/>
            <person name="Davidsen T.M."/>
            <person name="Wayne K.J."/>
            <person name="Tettelin H."/>
            <person name="Glass J.I."/>
            <person name="Rusch D."/>
            <person name="Podicherti R."/>
            <person name="Tsui H.-C.T."/>
            <person name="Winkler M.E."/>
        </authorList>
    </citation>
    <scope>NUCLEOTIDE SEQUENCE</scope>
</reference>
<evidence type="ECO:0000256" key="2">
    <source>
        <dbReference type="ARBA" id="ARBA00022448"/>
    </source>
</evidence>
<keyword evidence="6 12" id="KW-1133">Transmembrane helix</keyword>
<evidence type="ECO:0000256" key="4">
    <source>
        <dbReference type="ARBA" id="ARBA00022491"/>
    </source>
</evidence>
<sequence>MSNVVSRETHHVPIASILNGFVKRIVETVAWFNVVLIFLILIAVVLRYGFHRNQLLLGWPLVPMEELQWHLYSVPVMFGLAYSITNNTHIRIDIVHMRMSKKLQHFFEIFGILFLLLPCLVVLLDFSFDYAVYSYTHNESSQSTMGLPHRWIVKTVLPLSMILMIIASIARLIEESVLLLYSSKEPPKTGQRVYPFDLMTLRIFKPLSKDALGNDFLEFRTTVDGIAARYAAQRATDSDREILTTSFEAMEKAHETEDPAEEADIDANFHLAIAKAAHNGVLLHIMRGLFNLLRKDVLFNRMRLYSHHGSRDLLLKQHREIYEAILAKDPERATSAAESHLGYVKEMSEKELPGDDLSSAFPLDPKTRGLFKPMLKDNENSTDGEDS</sequence>
<keyword evidence="2" id="KW-0813">Transport</keyword>
<evidence type="ECO:0000256" key="1">
    <source>
        <dbReference type="ARBA" id="ARBA00004651"/>
    </source>
</evidence>
<evidence type="ECO:0000256" key="10">
    <source>
        <dbReference type="ARBA" id="ARBA00023163"/>
    </source>
</evidence>
<evidence type="ECO:0000256" key="8">
    <source>
        <dbReference type="ARBA" id="ARBA00023125"/>
    </source>
</evidence>
<keyword evidence="7" id="KW-0805">Transcription regulation</keyword>
<dbReference type="GO" id="GO:0003677">
    <property type="term" value="F:DNA binding"/>
    <property type="evidence" value="ECO:0007669"/>
    <property type="project" value="UniProtKB-KW"/>
</dbReference>
<evidence type="ECO:0000313" key="14">
    <source>
        <dbReference type="EMBL" id="SVA22895.1"/>
    </source>
</evidence>
<feature type="transmembrane region" description="Helical" evidence="12">
    <location>
        <begin position="151"/>
        <end position="173"/>
    </location>
</feature>
<accession>A0A381U3T8</accession>
<gene>
    <name evidence="14" type="ORF">METZ01_LOCUS75749</name>
</gene>
<feature type="transmembrane region" description="Helical" evidence="12">
    <location>
        <begin position="106"/>
        <end position="131"/>
    </location>
</feature>
<dbReference type="InterPro" id="IPR008920">
    <property type="entry name" value="TF_FadR/GntR_C"/>
</dbReference>
<keyword evidence="10" id="KW-0804">Transcription</keyword>
<evidence type="ECO:0000256" key="7">
    <source>
        <dbReference type="ARBA" id="ARBA00023015"/>
    </source>
</evidence>
<dbReference type="GO" id="GO:0005886">
    <property type="term" value="C:plasma membrane"/>
    <property type="evidence" value="ECO:0007669"/>
    <property type="project" value="UniProtKB-SubCell"/>
</dbReference>